<dbReference type="InterPro" id="IPR031325">
    <property type="entry name" value="RHS_repeat"/>
</dbReference>
<feature type="domain" description="Teneurin-like YD-shell" evidence="4">
    <location>
        <begin position="540"/>
        <end position="695"/>
    </location>
</feature>
<dbReference type="Pfam" id="PF05593">
    <property type="entry name" value="RHS_repeat"/>
    <property type="match status" value="4"/>
</dbReference>
<feature type="compositionally biased region" description="Basic and acidic residues" evidence="2">
    <location>
        <begin position="1149"/>
        <end position="1170"/>
    </location>
</feature>
<dbReference type="PANTHER" id="PTHR32305:SF15">
    <property type="entry name" value="PROTEIN RHSA-RELATED"/>
    <property type="match status" value="1"/>
</dbReference>
<feature type="domain" description="Teneurin-like YD-shell" evidence="4">
    <location>
        <begin position="783"/>
        <end position="1114"/>
    </location>
</feature>
<dbReference type="InterPro" id="IPR006530">
    <property type="entry name" value="YD"/>
</dbReference>
<protein>
    <recommendedName>
        <fullName evidence="7">Type IV secretion protein Rhs</fullName>
    </recommendedName>
</protein>
<organism evidence="5 6">
    <name type="scientific">Streptomyces albospinus</name>
    <dbReference type="NCBI Taxonomy" id="285515"/>
    <lineage>
        <taxon>Bacteria</taxon>
        <taxon>Bacillati</taxon>
        <taxon>Actinomycetota</taxon>
        <taxon>Actinomycetes</taxon>
        <taxon>Kitasatosporales</taxon>
        <taxon>Streptomycetaceae</taxon>
        <taxon>Streptomyces</taxon>
    </lineage>
</organism>
<dbReference type="InterPro" id="IPR056823">
    <property type="entry name" value="TEN-like_YD-shell"/>
</dbReference>
<dbReference type="NCBIfam" id="TIGR03696">
    <property type="entry name" value="Rhs_assc_core"/>
    <property type="match status" value="1"/>
</dbReference>
<feature type="domain" description="DUF6531" evidence="3">
    <location>
        <begin position="116"/>
        <end position="187"/>
    </location>
</feature>
<dbReference type="InterPro" id="IPR045351">
    <property type="entry name" value="DUF6531"/>
</dbReference>
<evidence type="ECO:0000259" key="3">
    <source>
        <dbReference type="Pfam" id="PF20148"/>
    </source>
</evidence>
<evidence type="ECO:0008006" key="7">
    <source>
        <dbReference type="Google" id="ProtNLM"/>
    </source>
</evidence>
<dbReference type="Pfam" id="PF20148">
    <property type="entry name" value="DUF6531"/>
    <property type="match status" value="1"/>
</dbReference>
<evidence type="ECO:0000256" key="2">
    <source>
        <dbReference type="SAM" id="MobiDB-lite"/>
    </source>
</evidence>
<dbReference type="NCBIfam" id="TIGR01643">
    <property type="entry name" value="YD_repeat_2x"/>
    <property type="match status" value="11"/>
</dbReference>
<name>A0ABQ2UK39_9ACTN</name>
<dbReference type="Proteomes" id="UP000654471">
    <property type="component" value="Unassembled WGS sequence"/>
</dbReference>
<accession>A0ABQ2UK39</accession>
<evidence type="ECO:0000313" key="5">
    <source>
        <dbReference type="EMBL" id="GGU41867.1"/>
    </source>
</evidence>
<dbReference type="EMBL" id="BMRP01000001">
    <property type="protein sequence ID" value="GGU41867.1"/>
    <property type="molecule type" value="Genomic_DNA"/>
</dbReference>
<reference evidence="6" key="1">
    <citation type="journal article" date="2019" name="Int. J. Syst. Evol. Microbiol.">
        <title>The Global Catalogue of Microorganisms (GCM) 10K type strain sequencing project: providing services to taxonomists for standard genome sequencing and annotation.</title>
        <authorList>
            <consortium name="The Broad Institute Genomics Platform"/>
            <consortium name="The Broad Institute Genome Sequencing Center for Infectious Disease"/>
            <person name="Wu L."/>
            <person name="Ma J."/>
        </authorList>
    </citation>
    <scope>NUCLEOTIDE SEQUENCE [LARGE SCALE GENOMIC DNA]</scope>
    <source>
        <strain evidence="6">JCM 3399</strain>
    </source>
</reference>
<dbReference type="Pfam" id="PF25023">
    <property type="entry name" value="TEN_YD-shell"/>
    <property type="match status" value="2"/>
</dbReference>
<proteinExistence type="predicted"/>
<sequence>MSNPIVKALEHGAAKLGKVLGKDAGKAVQDLYHGTGHRLKKVATNHAENDAKHAAELDKLLKGGKEDIPHAPHATGGGRPGGRDKPSDVRPDSMNGSTSDPHLTGRPTRDRPCENDPVDVASGELLQTETDLDLPGVLPLQISRTHLSSYRYGQFFGPSWASVLDERLEVAEDGVIWAREDGSLLRYESLPPAGSDEAVYPVTGARLPLVHAGAGALGETTYEITDRRTGIVRLFADSPSRSGWFWLQYIVDRNGNEIALSRLEDGTPTTVHHSGGYVVRIHTEAGRVSNLALDTSDGPAEIKSYRYGDGGGNVTHVVNSSGKALEFGYDDFGRMTSWTDRNGSTFRYEYDHWHRVVRTIGPDGVLSSRFAYDRAQRTTRYINSQGAVTVYQFNARHQVIAETDPIGNTVRREWDEHGNLLAETDPLGHTTHYAYDDAQNLTAVHRPDGTTVRAVYNGLNLPAEITTPDGSIWRQAFDEGGNLTEHTAPDSTVTRYGYDLTGAVAEIIAPDGSRSSYANNGAGLPTSYTDALGHTAHVERDAFGRPVALTDPLGVRTHLEWTREGKIATRTRADGARETWEWDGEGNLHRHTDQVGGVSAYAYTHFDKLVSRTTPDGATYRFTYDTELRLTQVTDPAGLTWDYTFNEAGRLTAESDFDSRTSTYGHDAAGHLATRITPTGDSVTYERDALGRITAKEAAGHVTRYRHDAQGRLLEAATATSRVAYERDVRGRVLAETVDGRTVRYTYDALGRRTSRTTPTGAVTRYAYDAAGRTTGVDIDSHALAFTHDAAGRETTRTFGTPDAPVSVTSVWDMSGRLVARAAAAPGRTLTSRTYRYRPDGHLAAVTDERLGTGRQFTLDPIGRPLGVSAENWIERYSYDLAGNQTEAAWPDQAGHDEARGPRTYAGTCLEFAGRVRYEYDAAGRITLRQKKRLSAKPDTWRYAWDAEDRLTACTTPDGTRWTYTYDAIGRRAAKTRLAADGQSPAETVAFTWDGTRLAEEHSSTTDVTTTWDHKGHTPLAQYERKRLSQDEVDARFFAIATDLTGMPTELISEDGDLAWQARTTTWGSTAWNRNATAYTPLRYPGQYADRETELHYNFFRHYDPDTGRYASPDPLGLGPAANPVSYVLNPSRWRDPLGLFGCEGDDEFSSHHEPARDLSRYTEGQKTRDPSSQWYHEYLSNDELVASFNHAGPGDGFLVSPGGQVLGGHHRWDELMTRVGDGRIDPETPIRVDVLGGE</sequence>
<feature type="region of interest" description="Disordered" evidence="2">
    <location>
        <begin position="63"/>
        <end position="118"/>
    </location>
</feature>
<dbReference type="Gene3D" id="2.180.10.10">
    <property type="entry name" value="RHS repeat-associated core"/>
    <property type="match status" value="2"/>
</dbReference>
<keyword evidence="6" id="KW-1185">Reference proteome</keyword>
<gene>
    <name evidence="5" type="ORF">GCM10010211_01200</name>
</gene>
<feature type="region of interest" description="Disordered" evidence="2">
    <location>
        <begin position="1149"/>
        <end position="1171"/>
    </location>
</feature>
<evidence type="ECO:0000256" key="1">
    <source>
        <dbReference type="ARBA" id="ARBA00022737"/>
    </source>
</evidence>
<dbReference type="RefSeq" id="WP_189295164.1">
    <property type="nucleotide sequence ID" value="NZ_BMRP01000001.1"/>
</dbReference>
<comment type="caution">
    <text evidence="5">The sequence shown here is derived from an EMBL/GenBank/DDBJ whole genome shotgun (WGS) entry which is preliminary data.</text>
</comment>
<dbReference type="PANTHER" id="PTHR32305">
    <property type="match status" value="1"/>
</dbReference>
<feature type="compositionally biased region" description="Basic and acidic residues" evidence="2">
    <location>
        <begin position="81"/>
        <end position="91"/>
    </location>
</feature>
<evidence type="ECO:0000259" key="4">
    <source>
        <dbReference type="Pfam" id="PF25023"/>
    </source>
</evidence>
<dbReference type="InterPro" id="IPR022385">
    <property type="entry name" value="Rhs_assc_core"/>
</dbReference>
<dbReference type="InterPro" id="IPR050708">
    <property type="entry name" value="T6SS_VgrG/RHS"/>
</dbReference>
<evidence type="ECO:0000313" key="6">
    <source>
        <dbReference type="Proteomes" id="UP000654471"/>
    </source>
</evidence>
<keyword evidence="1" id="KW-0677">Repeat</keyword>